<gene>
    <name evidence="2" type="ORF">COT92_00715</name>
</gene>
<dbReference type="EMBL" id="PFAK01000010">
    <property type="protein sequence ID" value="PIR96513.1"/>
    <property type="molecule type" value="Genomic_DNA"/>
</dbReference>
<feature type="region of interest" description="Disordered" evidence="1">
    <location>
        <begin position="56"/>
        <end position="75"/>
    </location>
</feature>
<dbReference type="AlphaFoldDB" id="A0A2H0VBP4"/>
<organism evidence="2 3">
    <name type="scientific">Candidatus Doudnabacteria bacterium CG10_big_fil_rev_8_21_14_0_10_42_18</name>
    <dbReference type="NCBI Taxonomy" id="1974552"/>
    <lineage>
        <taxon>Bacteria</taxon>
        <taxon>Candidatus Doudnaibacteriota</taxon>
    </lineage>
</organism>
<accession>A0A2H0VBP4</accession>
<dbReference type="Proteomes" id="UP000230922">
    <property type="component" value="Unassembled WGS sequence"/>
</dbReference>
<name>A0A2H0VBP4_9BACT</name>
<reference evidence="3" key="1">
    <citation type="submission" date="2017-09" db="EMBL/GenBank/DDBJ databases">
        <title>Depth-based differentiation of microbial function through sediment-hosted aquifers and enrichment of novel symbionts in the deep terrestrial subsurface.</title>
        <authorList>
            <person name="Probst A.J."/>
            <person name="Ladd B."/>
            <person name="Jarett J.K."/>
            <person name="Geller-Mcgrath D.E."/>
            <person name="Sieber C.M.K."/>
            <person name="Emerson J.B."/>
            <person name="Anantharaman K."/>
            <person name="Thomas B.C."/>
            <person name="Malmstrom R."/>
            <person name="Stieglmeier M."/>
            <person name="Klingl A."/>
            <person name="Woyke T."/>
            <person name="Ryan C.M."/>
            <person name="Banfield J.F."/>
        </authorList>
    </citation>
    <scope>NUCLEOTIDE SEQUENCE [LARGE SCALE GENOMIC DNA]</scope>
</reference>
<protein>
    <submittedName>
        <fullName evidence="2">Uncharacterized protein</fullName>
    </submittedName>
</protein>
<evidence type="ECO:0000256" key="1">
    <source>
        <dbReference type="SAM" id="MobiDB-lite"/>
    </source>
</evidence>
<feature type="region of interest" description="Disordered" evidence="1">
    <location>
        <begin position="175"/>
        <end position="206"/>
    </location>
</feature>
<sequence>MLPEQLNKIKNIVTASRLLDQSEREEWLALLGLMNDKQLFELQKILSSALAPAKQSLPAQKSKWDRPENNSGHVFNPGPLTHIVNLPSVKAQAQELAQRPKIAPQTIVKPSGVAKASFFTKLKTILKEKELPSGHEKNELELSAPGEGVSSVKPQPSNLAAKQEAKLEVWSKAKPPPAEIKKKPPVVPQAPKIPITDAPAKSPGQNIKTENLNLILEKGRSTPVNGRGGEKSKTVLGGKEISEVQSEKAFALDTFGRRSANLEIESTQETRGGIDKWPELESVSFSEKKETSSEPLVLDSLDKLAKITVSLFNSHSLEEFSTMLKKLIKVHGYHEVIFRLEKSPLYDAYIKTGAKLLSEEDRPEGGFLKEEYLNKMQFENFVDLLRQIQTV</sequence>
<evidence type="ECO:0000313" key="2">
    <source>
        <dbReference type="EMBL" id="PIR96513.1"/>
    </source>
</evidence>
<evidence type="ECO:0000313" key="3">
    <source>
        <dbReference type="Proteomes" id="UP000230922"/>
    </source>
</evidence>
<comment type="caution">
    <text evidence="2">The sequence shown here is derived from an EMBL/GenBank/DDBJ whole genome shotgun (WGS) entry which is preliminary data.</text>
</comment>
<proteinExistence type="predicted"/>